<proteinExistence type="predicted"/>
<sequence length="175" mass="19138">MSSSSRVPVAIVVSSVKPVAAVLLAMKPAPPSSSSRAAAARDAAAAASESVAVKQSHGQRQDPQVREREPGRATTSPAAATSHRRRLCLNHRQIRRCRSFWRRLYRRWSLPLLRSLLLLGIKNKRRAPVNYVSLHCVKPILRALSMAISTVSIHIFGDVPSSPLVGILQVTPHFS</sequence>
<gene>
    <name evidence="2" type="ORF">Ahy_B08g090432</name>
</gene>
<feature type="region of interest" description="Disordered" evidence="1">
    <location>
        <begin position="48"/>
        <end position="84"/>
    </location>
</feature>
<accession>A0A444Y052</accession>
<evidence type="ECO:0000313" key="2">
    <source>
        <dbReference type="EMBL" id="RYQ95299.1"/>
    </source>
</evidence>
<comment type="caution">
    <text evidence="2">The sequence shown here is derived from an EMBL/GenBank/DDBJ whole genome shotgun (WGS) entry which is preliminary data.</text>
</comment>
<name>A0A444Y052_ARAHY</name>
<dbReference type="STRING" id="3818.A0A444Y052"/>
<evidence type="ECO:0000256" key="1">
    <source>
        <dbReference type="SAM" id="MobiDB-lite"/>
    </source>
</evidence>
<dbReference type="AlphaFoldDB" id="A0A444Y052"/>
<dbReference type="EMBL" id="SDMP01000018">
    <property type="protein sequence ID" value="RYQ95299.1"/>
    <property type="molecule type" value="Genomic_DNA"/>
</dbReference>
<reference evidence="2 3" key="1">
    <citation type="submission" date="2019-01" db="EMBL/GenBank/DDBJ databases">
        <title>Sequencing of cultivated peanut Arachis hypogaea provides insights into genome evolution and oil improvement.</title>
        <authorList>
            <person name="Chen X."/>
        </authorList>
    </citation>
    <scope>NUCLEOTIDE SEQUENCE [LARGE SCALE GENOMIC DNA]</scope>
    <source>
        <strain evidence="3">cv. Fuhuasheng</strain>
        <tissue evidence="2">Leaves</tissue>
    </source>
</reference>
<organism evidence="2 3">
    <name type="scientific">Arachis hypogaea</name>
    <name type="common">Peanut</name>
    <dbReference type="NCBI Taxonomy" id="3818"/>
    <lineage>
        <taxon>Eukaryota</taxon>
        <taxon>Viridiplantae</taxon>
        <taxon>Streptophyta</taxon>
        <taxon>Embryophyta</taxon>
        <taxon>Tracheophyta</taxon>
        <taxon>Spermatophyta</taxon>
        <taxon>Magnoliopsida</taxon>
        <taxon>eudicotyledons</taxon>
        <taxon>Gunneridae</taxon>
        <taxon>Pentapetalae</taxon>
        <taxon>rosids</taxon>
        <taxon>fabids</taxon>
        <taxon>Fabales</taxon>
        <taxon>Fabaceae</taxon>
        <taxon>Papilionoideae</taxon>
        <taxon>50 kb inversion clade</taxon>
        <taxon>dalbergioids sensu lato</taxon>
        <taxon>Dalbergieae</taxon>
        <taxon>Pterocarpus clade</taxon>
        <taxon>Arachis</taxon>
    </lineage>
</organism>
<protein>
    <submittedName>
        <fullName evidence="2">Uncharacterized protein</fullName>
    </submittedName>
</protein>
<dbReference type="Proteomes" id="UP000289738">
    <property type="component" value="Chromosome B08"/>
</dbReference>
<evidence type="ECO:0000313" key="3">
    <source>
        <dbReference type="Proteomes" id="UP000289738"/>
    </source>
</evidence>
<feature type="compositionally biased region" description="Basic and acidic residues" evidence="1">
    <location>
        <begin position="59"/>
        <end position="71"/>
    </location>
</feature>
<keyword evidence="3" id="KW-1185">Reference proteome</keyword>